<proteinExistence type="predicted"/>
<reference evidence="2" key="1">
    <citation type="submission" date="2016-10" db="EMBL/GenBank/DDBJ databases">
        <authorList>
            <person name="Varghese N."/>
            <person name="Submissions S."/>
        </authorList>
    </citation>
    <scope>NUCLEOTIDE SEQUENCE [LARGE SCALE GENOMIC DNA]</scope>
    <source>
        <strain evidence="2">DSM 8415</strain>
    </source>
</reference>
<evidence type="ECO:0008006" key="3">
    <source>
        <dbReference type="Google" id="ProtNLM"/>
    </source>
</evidence>
<gene>
    <name evidence="1" type="ORF">SAMN05660835_01875</name>
</gene>
<dbReference type="RefSeq" id="WP_092129845.1">
    <property type="nucleotide sequence ID" value="NZ_FMYU01000024.1"/>
</dbReference>
<evidence type="ECO:0000313" key="2">
    <source>
        <dbReference type="Proteomes" id="UP000199411"/>
    </source>
</evidence>
<accession>A0A1G6RXC7</accession>
<dbReference type="EMBL" id="FMYU01000024">
    <property type="protein sequence ID" value="SDD09330.1"/>
    <property type="molecule type" value="Genomic_DNA"/>
</dbReference>
<sequence length="73" mass="8435">MDIGIKLSAQAIKQIKDRYSTYDLSKYLNHDLASRLLKGDANITLRNFVKLCILMDWDIPPQLEVIQKNNNTN</sequence>
<organism evidence="1 2">
    <name type="scientific">Desulfurella multipotens</name>
    <dbReference type="NCBI Taxonomy" id="79269"/>
    <lineage>
        <taxon>Bacteria</taxon>
        <taxon>Pseudomonadati</taxon>
        <taxon>Campylobacterota</taxon>
        <taxon>Desulfurellia</taxon>
        <taxon>Desulfurellales</taxon>
        <taxon>Desulfurellaceae</taxon>
        <taxon>Desulfurella</taxon>
    </lineage>
</organism>
<evidence type="ECO:0000313" key="1">
    <source>
        <dbReference type="EMBL" id="SDD09330.1"/>
    </source>
</evidence>
<name>A0A1G6RXC7_9BACT</name>
<protein>
    <recommendedName>
        <fullName evidence="3">XRE family transcriptional regulator</fullName>
    </recommendedName>
</protein>
<dbReference type="Proteomes" id="UP000199411">
    <property type="component" value="Unassembled WGS sequence"/>
</dbReference>
<keyword evidence="2" id="KW-1185">Reference proteome</keyword>
<dbReference type="AlphaFoldDB" id="A0A1G6RXC7"/>
<dbReference type="OrthoDB" id="9810443at2"/>